<dbReference type="KEGG" id="pchm:VFPPC_16443"/>
<keyword evidence="2" id="KW-1185">Reference proteome</keyword>
<dbReference type="GeneID" id="28858190"/>
<evidence type="ECO:0000313" key="1">
    <source>
        <dbReference type="EMBL" id="OAQ63228.1"/>
    </source>
</evidence>
<name>A0A179FCZ3_METCM</name>
<dbReference type="AlphaFoldDB" id="A0A179FCZ3"/>
<gene>
    <name evidence="1" type="ORF">VFPPC_16443</name>
</gene>
<dbReference type="Proteomes" id="UP000078397">
    <property type="component" value="Unassembled WGS sequence"/>
</dbReference>
<comment type="caution">
    <text evidence="1">The sequence shown here is derived from an EMBL/GenBank/DDBJ whole genome shotgun (WGS) entry which is preliminary data.</text>
</comment>
<accession>A0A179FCZ3</accession>
<dbReference type="RefSeq" id="XP_018140808.1">
    <property type="nucleotide sequence ID" value="XM_018294196.1"/>
</dbReference>
<organism evidence="1 2">
    <name type="scientific">Pochonia chlamydosporia 170</name>
    <dbReference type="NCBI Taxonomy" id="1380566"/>
    <lineage>
        <taxon>Eukaryota</taxon>
        <taxon>Fungi</taxon>
        <taxon>Dikarya</taxon>
        <taxon>Ascomycota</taxon>
        <taxon>Pezizomycotina</taxon>
        <taxon>Sordariomycetes</taxon>
        <taxon>Hypocreomycetidae</taxon>
        <taxon>Hypocreales</taxon>
        <taxon>Clavicipitaceae</taxon>
        <taxon>Pochonia</taxon>
    </lineage>
</organism>
<reference evidence="1 2" key="1">
    <citation type="journal article" date="2016" name="PLoS Pathog.">
        <title>Biosynthesis of antibiotic leucinostatins in bio-control fungus Purpureocillium lilacinum and their inhibition on phytophthora revealed by genome mining.</title>
        <authorList>
            <person name="Wang G."/>
            <person name="Liu Z."/>
            <person name="Lin R."/>
            <person name="Li E."/>
            <person name="Mao Z."/>
            <person name="Ling J."/>
            <person name="Yang Y."/>
            <person name="Yin W.B."/>
            <person name="Xie B."/>
        </authorList>
    </citation>
    <scope>NUCLEOTIDE SEQUENCE [LARGE SCALE GENOMIC DNA]</scope>
    <source>
        <strain evidence="1">170</strain>
    </source>
</reference>
<sequence>MFATIPSVLSNITTHFGTLTLCLPGHPPCLSLTISVAPPPSKVMIAELASLNSTWKMAPSIGNKTQRENAGWRHPKWSLWPVPWSASVSKPVDVLFLFRGLNSLVRDQRSWLSHALLLVIRRAE</sequence>
<proteinExistence type="predicted"/>
<dbReference type="EMBL" id="LSBJ02000006">
    <property type="protein sequence ID" value="OAQ63228.1"/>
    <property type="molecule type" value="Genomic_DNA"/>
</dbReference>
<evidence type="ECO:0000313" key="2">
    <source>
        <dbReference type="Proteomes" id="UP000078397"/>
    </source>
</evidence>
<protein>
    <submittedName>
        <fullName evidence="1">Uncharacterized protein</fullName>
    </submittedName>
</protein>